<dbReference type="Proteomes" id="UP000430232">
    <property type="component" value="Unassembled WGS sequence"/>
</dbReference>
<sequence length="448" mass="49937">MKFIHGTDIQRGLREISPSHIAVAYVGIDWKTYVAPENLKDIVLSPTVGTNPAAIVEIAEVVGWEQVHFLDNLHAKIYLGERGAAVGSFNLTANGLSAEGLQEAGFIVDDAPALAELRARLDDYRQQADMAYPTTEAKLARLAELRAKWDRAIKQDVIRNDAKVTTLDAYRPVSTDEIYVCWVSGRITYTDQIVSHGTVNSTVSFLESDTVQPDRWILCWVPRVDGHPDERCRPYWQHIDEVIEGGAHEAPYTKAAVERIGRAELPPPFELTDAAVHALYAVLNSGEFPEFLYDQETWSVDRTLPRLPEFLQALNKFAREAADAATHTHAAGEKPDTTSISLDALAREFGARIRKAMDISIREKYVKAGVIEGLMATYEPVTLAKRLVKPGHGIKGGLRSLAKHSALRLSFESIVLEPRFESLFNKRDLECARFNLFEVDQSYQPPSA</sequence>
<protein>
    <recommendedName>
        <fullName evidence="5">Phospholipase D-like domain-containing protein</fullName>
    </recommendedName>
</protein>
<evidence type="ECO:0000313" key="2">
    <source>
        <dbReference type="EMBL" id="VWB64935.1"/>
    </source>
</evidence>
<dbReference type="GeneID" id="99790291"/>
<dbReference type="RefSeq" id="WP_151063682.1">
    <property type="nucleotide sequence ID" value="NZ_CABVPL010000019.1"/>
</dbReference>
<evidence type="ECO:0000313" key="1">
    <source>
        <dbReference type="EMBL" id="KAB0643361.1"/>
    </source>
</evidence>
<dbReference type="OrthoDB" id="7063774at2"/>
<dbReference type="EMBL" id="VZOJ01000013">
    <property type="protein sequence ID" value="KAB0643361.1"/>
    <property type="molecule type" value="Genomic_DNA"/>
</dbReference>
<organism evidence="1 3">
    <name type="scientific">Burkholderia latens</name>
    <dbReference type="NCBI Taxonomy" id="488446"/>
    <lineage>
        <taxon>Bacteria</taxon>
        <taxon>Pseudomonadati</taxon>
        <taxon>Pseudomonadota</taxon>
        <taxon>Betaproteobacteria</taxon>
        <taxon>Burkholderiales</taxon>
        <taxon>Burkholderiaceae</taxon>
        <taxon>Burkholderia</taxon>
        <taxon>Burkholderia cepacia complex</taxon>
    </lineage>
</organism>
<dbReference type="CDD" id="cd09117">
    <property type="entry name" value="PLDc_Bfil_DEXD_like"/>
    <property type="match status" value="1"/>
</dbReference>
<name>A0A6H9TSL9_9BURK</name>
<dbReference type="AlphaFoldDB" id="A0A6H9TSL9"/>
<keyword evidence="3" id="KW-1185">Reference proteome</keyword>
<accession>A0A6H9TSL9</accession>
<dbReference type="EMBL" id="CABVPL010000019">
    <property type="protein sequence ID" value="VWB64935.1"/>
    <property type="molecule type" value="Genomic_DNA"/>
</dbReference>
<reference evidence="1 3" key="1">
    <citation type="submission" date="2019-09" db="EMBL/GenBank/DDBJ databases">
        <title>Draft genome sequences of 48 bacterial type strains from the CCUG.</title>
        <authorList>
            <person name="Tunovic T."/>
            <person name="Pineiro-Iglesias B."/>
            <person name="Unosson C."/>
            <person name="Inganas E."/>
            <person name="Ohlen M."/>
            <person name="Cardew S."/>
            <person name="Jensie-Markopoulos S."/>
            <person name="Salva-Serra F."/>
            <person name="Jaen-Luchoro D."/>
            <person name="Karlsson R."/>
            <person name="Svensson-Stadler L."/>
            <person name="Chun J."/>
            <person name="Moore E."/>
        </authorList>
    </citation>
    <scope>NUCLEOTIDE SEQUENCE [LARGE SCALE GENOMIC DNA]</scope>
    <source>
        <strain evidence="1 3">CCUG 54555</strain>
    </source>
</reference>
<dbReference type="Proteomes" id="UP000494222">
    <property type="component" value="Unassembled WGS sequence"/>
</dbReference>
<evidence type="ECO:0008006" key="5">
    <source>
        <dbReference type="Google" id="ProtNLM"/>
    </source>
</evidence>
<evidence type="ECO:0000313" key="3">
    <source>
        <dbReference type="Proteomes" id="UP000430232"/>
    </source>
</evidence>
<gene>
    <name evidence="2" type="ORF">BLA24064_03015</name>
    <name evidence="1" type="ORF">F7R21_07555</name>
</gene>
<proteinExistence type="predicted"/>
<evidence type="ECO:0000313" key="4">
    <source>
        <dbReference type="Proteomes" id="UP000494222"/>
    </source>
</evidence>
<reference evidence="2 4" key="2">
    <citation type="submission" date="2019-09" db="EMBL/GenBank/DDBJ databases">
        <authorList>
            <person name="Depoorter E."/>
        </authorList>
    </citation>
    <scope>NUCLEOTIDE SEQUENCE [LARGE SCALE GENOMIC DNA]</scope>
    <source>
        <strain evidence="2">LMG 24064</strain>
    </source>
</reference>